<evidence type="ECO:0000313" key="2">
    <source>
        <dbReference type="Proteomes" id="UP000054485"/>
    </source>
</evidence>
<keyword evidence="2" id="KW-1185">Reference proteome</keyword>
<dbReference type="InParanoid" id="A0A0D0BHU1"/>
<dbReference type="AlphaFoldDB" id="A0A0D0BHU1"/>
<dbReference type="EMBL" id="KN835134">
    <property type="protein sequence ID" value="KIK49179.1"/>
    <property type="molecule type" value="Genomic_DNA"/>
</dbReference>
<reference evidence="1 2" key="1">
    <citation type="submission" date="2014-04" db="EMBL/GenBank/DDBJ databases">
        <authorList>
            <consortium name="DOE Joint Genome Institute"/>
            <person name="Kuo A."/>
            <person name="Ruytinx J."/>
            <person name="Rineau F."/>
            <person name="Colpaert J."/>
            <person name="Kohler A."/>
            <person name="Nagy L.G."/>
            <person name="Floudas D."/>
            <person name="Copeland A."/>
            <person name="Barry K.W."/>
            <person name="Cichocki N."/>
            <person name="Veneault-Fourrey C."/>
            <person name="LaButti K."/>
            <person name="Lindquist E.A."/>
            <person name="Lipzen A."/>
            <person name="Lundell T."/>
            <person name="Morin E."/>
            <person name="Murat C."/>
            <person name="Sun H."/>
            <person name="Tunlid A."/>
            <person name="Henrissat B."/>
            <person name="Grigoriev I.V."/>
            <person name="Hibbett D.S."/>
            <person name="Martin F."/>
            <person name="Nordberg H.P."/>
            <person name="Cantor M.N."/>
            <person name="Hua S.X."/>
        </authorList>
    </citation>
    <scope>NUCLEOTIDE SEQUENCE [LARGE SCALE GENOMIC DNA]</scope>
    <source>
        <strain evidence="1 2">UH-Slu-Lm8-n1</strain>
    </source>
</reference>
<dbReference type="HOGENOM" id="CLU_3088862_0_0_1"/>
<protein>
    <submittedName>
        <fullName evidence="1">Uncharacterized protein</fullName>
    </submittedName>
</protein>
<proteinExistence type="predicted"/>
<evidence type="ECO:0000313" key="1">
    <source>
        <dbReference type="EMBL" id="KIK49179.1"/>
    </source>
</evidence>
<sequence length="52" mass="5836">MRSTLIPAKFVSRLVPLTRTHTKKQVAIHLVITVCFQVHAMQAFGLGGTRQF</sequence>
<accession>A0A0D0BHU1</accession>
<reference evidence="2" key="2">
    <citation type="submission" date="2015-01" db="EMBL/GenBank/DDBJ databases">
        <title>Evolutionary Origins and Diversification of the Mycorrhizal Mutualists.</title>
        <authorList>
            <consortium name="DOE Joint Genome Institute"/>
            <consortium name="Mycorrhizal Genomics Consortium"/>
            <person name="Kohler A."/>
            <person name="Kuo A."/>
            <person name="Nagy L.G."/>
            <person name="Floudas D."/>
            <person name="Copeland A."/>
            <person name="Barry K.W."/>
            <person name="Cichocki N."/>
            <person name="Veneault-Fourrey C."/>
            <person name="LaButti K."/>
            <person name="Lindquist E.A."/>
            <person name="Lipzen A."/>
            <person name="Lundell T."/>
            <person name="Morin E."/>
            <person name="Murat C."/>
            <person name="Riley R."/>
            <person name="Ohm R."/>
            <person name="Sun H."/>
            <person name="Tunlid A."/>
            <person name="Henrissat B."/>
            <person name="Grigoriev I.V."/>
            <person name="Hibbett D.S."/>
            <person name="Martin F."/>
        </authorList>
    </citation>
    <scope>NUCLEOTIDE SEQUENCE [LARGE SCALE GENOMIC DNA]</scope>
    <source>
        <strain evidence="2">UH-Slu-Lm8-n1</strain>
    </source>
</reference>
<organism evidence="1 2">
    <name type="scientific">Suillus luteus UH-Slu-Lm8-n1</name>
    <dbReference type="NCBI Taxonomy" id="930992"/>
    <lineage>
        <taxon>Eukaryota</taxon>
        <taxon>Fungi</taxon>
        <taxon>Dikarya</taxon>
        <taxon>Basidiomycota</taxon>
        <taxon>Agaricomycotina</taxon>
        <taxon>Agaricomycetes</taxon>
        <taxon>Agaricomycetidae</taxon>
        <taxon>Boletales</taxon>
        <taxon>Suillineae</taxon>
        <taxon>Suillaceae</taxon>
        <taxon>Suillus</taxon>
    </lineage>
</organism>
<dbReference type="Proteomes" id="UP000054485">
    <property type="component" value="Unassembled WGS sequence"/>
</dbReference>
<name>A0A0D0BHU1_9AGAM</name>
<gene>
    <name evidence="1" type="ORF">CY34DRAFT_437693</name>
</gene>